<evidence type="ECO:0000256" key="3">
    <source>
        <dbReference type="ARBA" id="ARBA00023016"/>
    </source>
</evidence>
<evidence type="ECO:0000259" key="6">
    <source>
        <dbReference type="Pfam" id="PF01628"/>
    </source>
</evidence>
<dbReference type="HAMAP" id="MF_00081">
    <property type="entry name" value="HrcA"/>
    <property type="match status" value="1"/>
</dbReference>
<dbReference type="Pfam" id="PF03444">
    <property type="entry name" value="WHD_HrcA"/>
    <property type="match status" value="1"/>
</dbReference>
<dbReference type="Gene3D" id="3.30.450.40">
    <property type="match status" value="1"/>
</dbReference>
<dbReference type="Proteomes" id="UP000051884">
    <property type="component" value="Unassembled WGS sequence"/>
</dbReference>
<comment type="similarity">
    <text evidence="5">Belongs to the HrcA family.</text>
</comment>
<dbReference type="InterPro" id="IPR036390">
    <property type="entry name" value="WH_DNA-bd_sf"/>
</dbReference>
<accession>A0ABR5QB53</accession>
<keyword evidence="1 5" id="KW-0678">Repressor</keyword>
<reference evidence="8 9" key="1">
    <citation type="journal article" date="2015" name="Genome Announc.">
        <title>Expanding the biotechnology potential of lactobacilli through comparative genomics of 213 strains and associated genera.</title>
        <authorList>
            <person name="Sun Z."/>
            <person name="Harris H.M."/>
            <person name="McCann A."/>
            <person name="Guo C."/>
            <person name="Argimon S."/>
            <person name="Zhang W."/>
            <person name="Yang X."/>
            <person name="Jeffery I.B."/>
            <person name="Cooney J.C."/>
            <person name="Kagawa T.F."/>
            <person name="Liu W."/>
            <person name="Song Y."/>
            <person name="Salvetti E."/>
            <person name="Wrobel A."/>
            <person name="Rasinkangas P."/>
            <person name="Parkhill J."/>
            <person name="Rea M.C."/>
            <person name="O'Sullivan O."/>
            <person name="Ritari J."/>
            <person name="Douillard F.P."/>
            <person name="Paul Ross R."/>
            <person name="Yang R."/>
            <person name="Briner A.E."/>
            <person name="Felis G.E."/>
            <person name="de Vos W.M."/>
            <person name="Barrangou R."/>
            <person name="Klaenhammer T.R."/>
            <person name="Caufield P.W."/>
            <person name="Cui Y."/>
            <person name="Zhang H."/>
            <person name="O'Toole P.W."/>
        </authorList>
    </citation>
    <scope>NUCLEOTIDE SEQUENCE [LARGE SCALE GENOMIC DNA]</scope>
    <source>
        <strain evidence="8 9">DSM 26202</strain>
    </source>
</reference>
<gene>
    <name evidence="5" type="primary">hrcA</name>
    <name evidence="8" type="ORF">IV59_GL001428</name>
</gene>
<dbReference type="PIRSF" id="PIRSF005485">
    <property type="entry name" value="HrcA"/>
    <property type="match status" value="1"/>
</dbReference>
<evidence type="ECO:0000313" key="9">
    <source>
        <dbReference type="Proteomes" id="UP000051884"/>
    </source>
</evidence>
<dbReference type="SUPFAM" id="SSF46785">
    <property type="entry name" value="Winged helix' DNA-binding domain"/>
    <property type="match status" value="1"/>
</dbReference>
<feature type="domain" description="Heat-inducible transcription repressor HrcA C-terminal" evidence="6">
    <location>
        <begin position="114"/>
        <end position="332"/>
    </location>
</feature>
<name>A0ABR5QB53_9LACO</name>
<evidence type="ECO:0000259" key="7">
    <source>
        <dbReference type="Pfam" id="PF03444"/>
    </source>
</evidence>
<dbReference type="InterPro" id="IPR002571">
    <property type="entry name" value="HrcA"/>
</dbReference>
<evidence type="ECO:0000256" key="2">
    <source>
        <dbReference type="ARBA" id="ARBA00023015"/>
    </source>
</evidence>
<keyword evidence="3 5" id="KW-0346">Stress response</keyword>
<dbReference type="Pfam" id="PF01628">
    <property type="entry name" value="HrcA"/>
    <property type="match status" value="1"/>
</dbReference>
<dbReference type="NCBIfam" id="TIGR00331">
    <property type="entry name" value="hrcA"/>
    <property type="match status" value="1"/>
</dbReference>
<dbReference type="EMBL" id="JQCH01000003">
    <property type="protein sequence ID" value="KRO10737.1"/>
    <property type="molecule type" value="Genomic_DNA"/>
</dbReference>
<evidence type="ECO:0000256" key="4">
    <source>
        <dbReference type="ARBA" id="ARBA00023163"/>
    </source>
</evidence>
<evidence type="ECO:0000313" key="8">
    <source>
        <dbReference type="EMBL" id="KRO10737.1"/>
    </source>
</evidence>
<comment type="caution">
    <text evidence="8">The sequence shown here is derived from an EMBL/GenBank/DDBJ whole genome shotgun (WGS) entry which is preliminary data.</text>
</comment>
<dbReference type="InterPro" id="IPR023120">
    <property type="entry name" value="WHTH_transcript_rep_HrcA_IDD"/>
</dbReference>
<dbReference type="InterPro" id="IPR021153">
    <property type="entry name" value="HrcA_C"/>
</dbReference>
<dbReference type="Gene3D" id="3.30.390.60">
    <property type="entry name" value="Heat-inducible transcription repressor hrca homolog, domain 3"/>
    <property type="match status" value="1"/>
</dbReference>
<keyword evidence="9" id="KW-1185">Reference proteome</keyword>
<dbReference type="PANTHER" id="PTHR34824:SF1">
    <property type="entry name" value="HEAT-INDUCIBLE TRANSCRIPTION REPRESSOR HRCA"/>
    <property type="match status" value="1"/>
</dbReference>
<dbReference type="Gene3D" id="1.10.10.10">
    <property type="entry name" value="Winged helix-like DNA-binding domain superfamily/Winged helix DNA-binding domain"/>
    <property type="match status" value="1"/>
</dbReference>
<evidence type="ECO:0000256" key="5">
    <source>
        <dbReference type="HAMAP-Rule" id="MF_00081"/>
    </source>
</evidence>
<proteinExistence type="inferred from homology"/>
<dbReference type="PANTHER" id="PTHR34824">
    <property type="entry name" value="HEAT-INDUCIBLE TRANSCRIPTION REPRESSOR HRCA"/>
    <property type="match status" value="1"/>
</dbReference>
<keyword evidence="4 5" id="KW-0804">Transcription</keyword>
<dbReference type="InterPro" id="IPR005104">
    <property type="entry name" value="WHTH_HrcA_DNA-bd"/>
</dbReference>
<protein>
    <recommendedName>
        <fullName evidence="5">Heat-inducible transcription repressor HrcA</fullName>
    </recommendedName>
</protein>
<comment type="function">
    <text evidence="5">Negative regulator of class I heat shock genes (grpE-dnaK-dnaJ and groELS operons). Prevents heat-shock induction of these operons.</text>
</comment>
<dbReference type="InterPro" id="IPR029016">
    <property type="entry name" value="GAF-like_dom_sf"/>
</dbReference>
<dbReference type="SUPFAM" id="SSF55781">
    <property type="entry name" value="GAF domain-like"/>
    <property type="match status" value="1"/>
</dbReference>
<sequence length="356" mass="39832">MSSAKKEVIMMLTQRQKAILQAIVRQYTDTGQPVGSKVLAEILPVKVSSATIRNEMVELEEQGLINKEHSSSGRVPSTTGYRYYVDHLLDQEAVDASDVAIIQNSFGTNFHKIDEIVSQSADILSNLTSYTTFTLKPEQKSIRLSGFRLVPLGNHQVMAILVTDTGEVESQTFAIPPDMNTDELESVIRLINDQLAGLPISEVLQRLQADIPMRVMQYMHSPNGVLDIFDNILSHAASERFFIGGRMNLLGFSHDSDPTVLQALYGLLDKNENLSDFLDPQNDDINVLIGSEISNKLLKDFSLITATYDVDQYGKGIIAVLGPTRMPYSRTIGIVSAFRQELARKLLEYYHHYYDQ</sequence>
<dbReference type="InterPro" id="IPR036388">
    <property type="entry name" value="WH-like_DNA-bd_sf"/>
</dbReference>
<organism evidence="8 9">
    <name type="scientific">Paucilactobacillus hokkaidonensis</name>
    <dbReference type="NCBI Taxonomy" id="1193095"/>
    <lineage>
        <taxon>Bacteria</taxon>
        <taxon>Bacillati</taxon>
        <taxon>Bacillota</taxon>
        <taxon>Bacilli</taxon>
        <taxon>Lactobacillales</taxon>
        <taxon>Lactobacillaceae</taxon>
        <taxon>Paucilactobacillus</taxon>
    </lineage>
</organism>
<keyword evidence="2 5" id="KW-0805">Transcription regulation</keyword>
<evidence type="ECO:0000256" key="1">
    <source>
        <dbReference type="ARBA" id="ARBA00022491"/>
    </source>
</evidence>
<feature type="domain" description="Winged helix-turn-helix transcription repressor HrcA DNA-binding" evidence="7">
    <location>
        <begin position="11"/>
        <end position="77"/>
    </location>
</feature>